<dbReference type="AlphaFoldDB" id="A0AAF0EEF5"/>
<dbReference type="InterPro" id="IPR045296">
    <property type="entry name" value="Complex1_LYR_ETFRF1_LYRM5"/>
</dbReference>
<feature type="compositionally biased region" description="Basic and acidic residues" evidence="1">
    <location>
        <begin position="110"/>
        <end position="121"/>
    </location>
</feature>
<evidence type="ECO:0000313" key="3">
    <source>
        <dbReference type="EMBL" id="WFD23120.1"/>
    </source>
</evidence>
<protein>
    <recommendedName>
        <fullName evidence="2">J domain-containing protein</fullName>
    </recommendedName>
</protein>
<gene>
    <name evidence="3" type="ORF">MEQU1_001806</name>
</gene>
<evidence type="ECO:0000256" key="1">
    <source>
        <dbReference type="SAM" id="MobiDB-lite"/>
    </source>
</evidence>
<dbReference type="CDD" id="cd20265">
    <property type="entry name" value="Complex1_LYR_ETFRF1_LYRM5"/>
    <property type="match status" value="1"/>
</dbReference>
<dbReference type="GO" id="GO:0005634">
    <property type="term" value="C:nucleus"/>
    <property type="evidence" value="ECO:0007669"/>
    <property type="project" value="TreeGrafter"/>
</dbReference>
<evidence type="ECO:0000259" key="2">
    <source>
        <dbReference type="PROSITE" id="PS50076"/>
    </source>
</evidence>
<dbReference type="Proteomes" id="UP001214415">
    <property type="component" value="Chromosome 3"/>
</dbReference>
<name>A0AAF0EEF5_9BASI</name>
<dbReference type="GO" id="GO:0090324">
    <property type="term" value="P:negative regulation of oxidative phosphorylation"/>
    <property type="evidence" value="ECO:0007669"/>
    <property type="project" value="InterPro"/>
</dbReference>
<dbReference type="GO" id="GO:0044183">
    <property type="term" value="F:protein folding chaperone"/>
    <property type="evidence" value="ECO:0007669"/>
    <property type="project" value="TreeGrafter"/>
</dbReference>
<keyword evidence="4" id="KW-1185">Reference proteome</keyword>
<dbReference type="EMBL" id="CP119902">
    <property type="protein sequence ID" value="WFD23120.1"/>
    <property type="molecule type" value="Genomic_DNA"/>
</dbReference>
<dbReference type="InterPro" id="IPR036869">
    <property type="entry name" value="J_dom_sf"/>
</dbReference>
<dbReference type="Pfam" id="PF05347">
    <property type="entry name" value="Complex1_LYR"/>
    <property type="match status" value="1"/>
</dbReference>
<dbReference type="InterPro" id="IPR008011">
    <property type="entry name" value="Complex1_LYR_dom"/>
</dbReference>
<reference evidence="3" key="1">
    <citation type="submission" date="2023-03" db="EMBL/GenBank/DDBJ databases">
        <title>Mating type loci evolution in Malassezia.</title>
        <authorList>
            <person name="Coelho M.A."/>
        </authorList>
    </citation>
    <scope>NUCLEOTIDE SEQUENCE</scope>
    <source>
        <strain evidence="3">CBS 12830</strain>
    </source>
</reference>
<dbReference type="PANTHER" id="PTHR43948">
    <property type="entry name" value="DNAJ HOMOLOG SUBFAMILY B"/>
    <property type="match status" value="1"/>
</dbReference>
<dbReference type="GO" id="GO:0005737">
    <property type="term" value="C:cytoplasm"/>
    <property type="evidence" value="ECO:0007669"/>
    <property type="project" value="TreeGrafter"/>
</dbReference>
<organism evidence="3 4">
    <name type="scientific">Malassezia equina</name>
    <dbReference type="NCBI Taxonomy" id="1381935"/>
    <lineage>
        <taxon>Eukaryota</taxon>
        <taxon>Fungi</taxon>
        <taxon>Dikarya</taxon>
        <taxon>Basidiomycota</taxon>
        <taxon>Ustilaginomycotina</taxon>
        <taxon>Malasseziomycetes</taxon>
        <taxon>Malasseziales</taxon>
        <taxon>Malasseziaceae</taxon>
        <taxon>Malassezia</taxon>
    </lineage>
</organism>
<feature type="region of interest" description="Disordered" evidence="1">
    <location>
        <begin position="110"/>
        <end position="132"/>
    </location>
</feature>
<feature type="domain" description="J" evidence="2">
    <location>
        <begin position="90"/>
        <end position="160"/>
    </location>
</feature>
<dbReference type="PANTHER" id="PTHR43948:SF21">
    <property type="entry name" value="DNAJ DOMAIN-CONTAINING PROTEIN"/>
    <property type="match status" value="1"/>
</dbReference>
<sequence>MPPLGHPLRARAIGLYKELHRLGREYPDPNYHFLPKLRAMFRKNAHLTDNQEVESKLALAEFVKRETESVYCVLTPAMYRLKKYRTLRRRTDQILGVPPTASQEAIKKEYQRESLRSHPDRFPNATPEESRAHTQRFQSVADAYYMLSDPGRRAEYDRMRTQQGYASDADDASTQDESARFFRMFGGADAREQPHAQDLFADVLEEMLRPEVERHTPFWRATGTVSGFVLGYIVANWPGALGGATLGNRLGAVRDAKGQSVSEVFLRMSGTERARILRALAVKVLGSLA</sequence>
<accession>A0AAF0EEF5</accession>
<dbReference type="Pfam" id="PF00226">
    <property type="entry name" value="DnaJ"/>
    <property type="match status" value="1"/>
</dbReference>
<dbReference type="SMART" id="SM00271">
    <property type="entry name" value="DnaJ"/>
    <property type="match status" value="1"/>
</dbReference>
<dbReference type="GO" id="GO:0051082">
    <property type="term" value="F:unfolded protein binding"/>
    <property type="evidence" value="ECO:0007669"/>
    <property type="project" value="TreeGrafter"/>
</dbReference>
<dbReference type="InterPro" id="IPR001623">
    <property type="entry name" value="DnaJ_domain"/>
</dbReference>
<dbReference type="GO" id="GO:0051087">
    <property type="term" value="F:protein-folding chaperone binding"/>
    <property type="evidence" value="ECO:0007669"/>
    <property type="project" value="TreeGrafter"/>
</dbReference>
<dbReference type="CDD" id="cd06257">
    <property type="entry name" value="DnaJ"/>
    <property type="match status" value="1"/>
</dbReference>
<dbReference type="Gene3D" id="1.10.287.110">
    <property type="entry name" value="DnaJ domain"/>
    <property type="match status" value="1"/>
</dbReference>
<evidence type="ECO:0000313" key="4">
    <source>
        <dbReference type="Proteomes" id="UP001214415"/>
    </source>
</evidence>
<proteinExistence type="predicted"/>
<dbReference type="PROSITE" id="PS50076">
    <property type="entry name" value="DNAJ_2"/>
    <property type="match status" value="1"/>
</dbReference>
<dbReference type="SUPFAM" id="SSF46565">
    <property type="entry name" value="Chaperone J-domain"/>
    <property type="match status" value="1"/>
</dbReference>
<dbReference type="PRINTS" id="PR00625">
    <property type="entry name" value="JDOMAIN"/>
</dbReference>